<reference evidence="2 3" key="1">
    <citation type="submission" date="2018-04" db="EMBL/GenBank/DDBJ databases">
        <title>Genomic Encyclopedia of Archaeal and Bacterial Type Strains, Phase II (KMG-II): from individual species to whole genera.</title>
        <authorList>
            <person name="Goeker M."/>
        </authorList>
    </citation>
    <scope>NUCLEOTIDE SEQUENCE [LARGE SCALE GENOMIC DNA]</scope>
    <source>
        <strain evidence="2 3">DSM 18064</strain>
    </source>
</reference>
<evidence type="ECO:0008006" key="4">
    <source>
        <dbReference type="Google" id="ProtNLM"/>
    </source>
</evidence>
<comment type="caution">
    <text evidence="2">The sequence shown here is derived from an EMBL/GenBank/DDBJ whole genome shotgun (WGS) entry which is preliminary data.</text>
</comment>
<evidence type="ECO:0000256" key="1">
    <source>
        <dbReference type="SAM" id="SignalP"/>
    </source>
</evidence>
<keyword evidence="3" id="KW-1185">Reference proteome</keyword>
<keyword evidence="1" id="KW-0732">Signal</keyword>
<dbReference type="Proteomes" id="UP000243859">
    <property type="component" value="Unassembled WGS sequence"/>
</dbReference>
<feature type="chain" id="PRO_5015408774" description="Metal-binding protein" evidence="1">
    <location>
        <begin position="20"/>
        <end position="148"/>
    </location>
</feature>
<evidence type="ECO:0000313" key="3">
    <source>
        <dbReference type="Proteomes" id="UP000243859"/>
    </source>
</evidence>
<protein>
    <recommendedName>
        <fullName evidence="4">Metal-binding protein</fullName>
    </recommendedName>
</protein>
<dbReference type="RefSeq" id="WP_107891949.1">
    <property type="nucleotide sequence ID" value="NZ_NHSI01000036.1"/>
</dbReference>
<dbReference type="EMBL" id="QAAA01000007">
    <property type="protein sequence ID" value="PTN02273.1"/>
    <property type="molecule type" value="Genomic_DNA"/>
</dbReference>
<dbReference type="Pfam" id="PF04214">
    <property type="entry name" value="DUF411"/>
    <property type="match status" value="1"/>
</dbReference>
<name>A0A2T5BSL9_9RHOB</name>
<organism evidence="2 3">
    <name type="scientific">Rhodovulum imhoffii</name>
    <dbReference type="NCBI Taxonomy" id="365340"/>
    <lineage>
        <taxon>Bacteria</taxon>
        <taxon>Pseudomonadati</taxon>
        <taxon>Pseudomonadota</taxon>
        <taxon>Alphaproteobacteria</taxon>
        <taxon>Rhodobacterales</taxon>
        <taxon>Paracoccaceae</taxon>
        <taxon>Rhodovulum</taxon>
    </lineage>
</organism>
<feature type="signal peptide" evidence="1">
    <location>
        <begin position="1"/>
        <end position="19"/>
    </location>
</feature>
<dbReference type="InterPro" id="IPR007332">
    <property type="entry name" value="DUF411"/>
</dbReference>
<proteinExistence type="predicted"/>
<evidence type="ECO:0000313" key="2">
    <source>
        <dbReference type="EMBL" id="PTN02273.1"/>
    </source>
</evidence>
<sequence length="148" mass="15830">MKTMITTLFAALAGLQALAEPTPIDVYKTSTCGCCTAWMSHLGEEGFAPNGRDVEYDALTRFKQHSGVTPSLASCHTARIAGYVIEGHVPAQDIRRLLETRPEAIGLAVPQMPLGSPGMEMGDSRDAFDVLLIRADGSSEVFASYPAN</sequence>
<dbReference type="OrthoDB" id="14727at2"/>
<gene>
    <name evidence="2" type="ORF">C8N32_10739</name>
</gene>
<accession>A0A2T5BSL9</accession>
<dbReference type="AlphaFoldDB" id="A0A2T5BSL9"/>